<sequence>MTVLFWICALALSVHLLSILIVLAHKKRAEPGAPAKVRPSVTILRPICGLENNLAETLASAFRLDWPNYEIVFCVASPADPAIAVARRVMEAYPDANTRLLVGEDVFSPNPKMNNLIKGWRSAEHDWIVIADSNVRLPRDYLQRLFARWTPGTGLVCAPPVGADPAGFAAELECAWLNSFQARWQLLADAVGLGFAQGKSMLLNRQVMARAGGFERLGEEIAEDAAATHLIRATGLKVRLVTEPFDQPLGHRSLNAVWRRQLRWARLRRTSFPLFFAPELFAGGALPIAALAGLTATGLCSPLTFALYVLAWYGGEMLLSRAFHWHMGRMTPVMMVLRDLVLPALWIVAWFGDGFVWRGNAMSVTREASAKAAATARIRRIVDKTKERAKALATLRH</sequence>
<dbReference type="PANTHER" id="PTHR12726">
    <property type="entry name" value="CERAMIDE GLUCOSYLTRANSFERASE"/>
    <property type="match status" value="1"/>
</dbReference>
<name>A0A512HJP2_9HYPH</name>
<dbReference type="CDD" id="cd02520">
    <property type="entry name" value="Glucosylceramide_synthase"/>
    <property type="match status" value="1"/>
</dbReference>
<dbReference type="PANTHER" id="PTHR12726:SF0">
    <property type="entry name" value="CERAMIDE GLUCOSYLTRANSFERASE"/>
    <property type="match status" value="1"/>
</dbReference>
<proteinExistence type="predicted"/>
<dbReference type="GO" id="GO:0006679">
    <property type="term" value="P:glucosylceramide biosynthetic process"/>
    <property type="evidence" value="ECO:0007669"/>
    <property type="project" value="TreeGrafter"/>
</dbReference>
<evidence type="ECO:0000256" key="1">
    <source>
        <dbReference type="ARBA" id="ARBA00004141"/>
    </source>
</evidence>
<keyword evidence="7 9" id="KW-1133">Transmembrane helix</keyword>
<evidence type="ECO:0000256" key="5">
    <source>
        <dbReference type="ARBA" id="ARBA00022679"/>
    </source>
</evidence>
<dbReference type="Pfam" id="PF13506">
    <property type="entry name" value="Glyco_transf_21"/>
    <property type="match status" value="1"/>
</dbReference>
<evidence type="ECO:0000256" key="8">
    <source>
        <dbReference type="ARBA" id="ARBA00023136"/>
    </source>
</evidence>
<gene>
    <name evidence="10" type="ORF">RNA01_25830</name>
</gene>
<comment type="caution">
    <text evidence="10">The sequence shown here is derived from an EMBL/GenBank/DDBJ whole genome shotgun (WGS) entry which is preliminary data.</text>
</comment>
<dbReference type="InterPro" id="IPR025993">
    <property type="entry name" value="Ceramide_glucosylTrfase"/>
</dbReference>
<evidence type="ECO:0000256" key="2">
    <source>
        <dbReference type="ARBA" id="ARBA00004760"/>
    </source>
</evidence>
<evidence type="ECO:0000256" key="6">
    <source>
        <dbReference type="ARBA" id="ARBA00022692"/>
    </source>
</evidence>
<dbReference type="InterPro" id="IPR029044">
    <property type="entry name" value="Nucleotide-diphossugar_trans"/>
</dbReference>
<dbReference type="SUPFAM" id="SSF53448">
    <property type="entry name" value="Nucleotide-diphospho-sugar transferases"/>
    <property type="match status" value="1"/>
</dbReference>
<evidence type="ECO:0000256" key="9">
    <source>
        <dbReference type="SAM" id="Phobius"/>
    </source>
</evidence>
<accession>A0A512HJP2</accession>
<dbReference type="Proteomes" id="UP000321717">
    <property type="component" value="Unassembled WGS sequence"/>
</dbReference>
<comment type="pathway">
    <text evidence="3">Sphingolipid metabolism.</text>
</comment>
<evidence type="ECO:0000256" key="4">
    <source>
        <dbReference type="ARBA" id="ARBA00022676"/>
    </source>
</evidence>
<keyword evidence="5 10" id="KW-0808">Transferase</keyword>
<dbReference type="RefSeq" id="WP_147180615.1">
    <property type="nucleotide sequence ID" value="NZ_BJZP01000011.1"/>
</dbReference>
<dbReference type="EMBL" id="BJZP01000011">
    <property type="protein sequence ID" value="GEO85651.1"/>
    <property type="molecule type" value="Genomic_DNA"/>
</dbReference>
<dbReference type="GO" id="GO:0016020">
    <property type="term" value="C:membrane"/>
    <property type="evidence" value="ECO:0007669"/>
    <property type="project" value="UniProtKB-SubCell"/>
</dbReference>
<dbReference type="GO" id="GO:0008120">
    <property type="term" value="F:ceramide glucosyltransferase activity"/>
    <property type="evidence" value="ECO:0007669"/>
    <property type="project" value="TreeGrafter"/>
</dbReference>
<evidence type="ECO:0000313" key="11">
    <source>
        <dbReference type="Proteomes" id="UP000321717"/>
    </source>
</evidence>
<keyword evidence="6 9" id="KW-0812">Transmembrane</keyword>
<reference evidence="10 11" key="1">
    <citation type="submission" date="2019-07" db="EMBL/GenBank/DDBJ databases">
        <title>Whole genome shotgun sequence of Rhizobium naphthalenivorans NBRC 107585.</title>
        <authorList>
            <person name="Hosoyama A."/>
            <person name="Uohara A."/>
            <person name="Ohji S."/>
            <person name="Ichikawa N."/>
        </authorList>
    </citation>
    <scope>NUCLEOTIDE SEQUENCE [LARGE SCALE GENOMIC DNA]</scope>
    <source>
        <strain evidence="10 11">NBRC 107585</strain>
    </source>
</reference>
<keyword evidence="11" id="KW-1185">Reference proteome</keyword>
<feature type="transmembrane region" description="Helical" evidence="9">
    <location>
        <begin position="280"/>
        <end position="313"/>
    </location>
</feature>
<evidence type="ECO:0000256" key="3">
    <source>
        <dbReference type="ARBA" id="ARBA00004991"/>
    </source>
</evidence>
<keyword evidence="8 9" id="KW-0472">Membrane</keyword>
<organism evidence="10 11">
    <name type="scientific">Ciceribacter naphthalenivorans</name>
    <dbReference type="NCBI Taxonomy" id="1118451"/>
    <lineage>
        <taxon>Bacteria</taxon>
        <taxon>Pseudomonadati</taxon>
        <taxon>Pseudomonadota</taxon>
        <taxon>Alphaproteobacteria</taxon>
        <taxon>Hyphomicrobiales</taxon>
        <taxon>Rhizobiaceae</taxon>
        <taxon>Ciceribacter</taxon>
    </lineage>
</organism>
<evidence type="ECO:0000313" key="10">
    <source>
        <dbReference type="EMBL" id="GEO85651.1"/>
    </source>
</evidence>
<evidence type="ECO:0000256" key="7">
    <source>
        <dbReference type="ARBA" id="ARBA00022989"/>
    </source>
</evidence>
<dbReference type="AlphaFoldDB" id="A0A512HJP2"/>
<protein>
    <submittedName>
        <fullName evidence="10">Ceramide glucosyltransferase</fullName>
    </submittedName>
</protein>
<keyword evidence="4" id="KW-0328">Glycosyltransferase</keyword>
<dbReference type="OrthoDB" id="9814255at2"/>
<dbReference type="Gene3D" id="3.90.550.10">
    <property type="entry name" value="Spore Coat Polysaccharide Biosynthesis Protein SpsA, Chain A"/>
    <property type="match status" value="1"/>
</dbReference>
<comment type="subcellular location">
    <subcellularLocation>
        <location evidence="1">Membrane</location>
        <topology evidence="1">Multi-pass membrane protein</topology>
    </subcellularLocation>
</comment>
<comment type="pathway">
    <text evidence="2">Lipid metabolism; sphingolipid metabolism.</text>
</comment>
<feature type="transmembrane region" description="Helical" evidence="9">
    <location>
        <begin position="333"/>
        <end position="352"/>
    </location>
</feature>